<dbReference type="Gene3D" id="2.60.40.10">
    <property type="entry name" value="Immunoglobulins"/>
    <property type="match status" value="1"/>
</dbReference>
<evidence type="ECO:0000313" key="6">
    <source>
        <dbReference type="Proteomes" id="UP001242045"/>
    </source>
</evidence>
<evidence type="ECO:0000256" key="3">
    <source>
        <dbReference type="SAM" id="MobiDB-lite"/>
    </source>
</evidence>
<keyword evidence="1" id="KW-0732">Signal</keyword>
<dbReference type="Gene3D" id="2.60.120.200">
    <property type="match status" value="1"/>
</dbReference>
<dbReference type="Pfam" id="PF05426">
    <property type="entry name" value="Alginate_lyase"/>
    <property type="match status" value="1"/>
</dbReference>
<organism evidence="5 6">
    <name type="scientific">Variovorax boronicumulans</name>
    <dbReference type="NCBI Taxonomy" id="436515"/>
    <lineage>
        <taxon>Bacteria</taxon>
        <taxon>Pseudomonadati</taxon>
        <taxon>Pseudomonadota</taxon>
        <taxon>Betaproteobacteria</taxon>
        <taxon>Burkholderiales</taxon>
        <taxon>Comamonadaceae</taxon>
        <taxon>Variovorax</taxon>
    </lineage>
</organism>
<dbReference type="GO" id="GO:0016829">
    <property type="term" value="F:lyase activity"/>
    <property type="evidence" value="ECO:0007669"/>
    <property type="project" value="UniProtKB-KW"/>
</dbReference>
<comment type="caution">
    <text evidence="5">The sequence shown here is derived from an EMBL/GenBank/DDBJ whole genome shotgun (WGS) entry which is preliminary data.</text>
</comment>
<dbReference type="SMART" id="SM00060">
    <property type="entry name" value="FN3"/>
    <property type="match status" value="1"/>
</dbReference>
<proteinExistence type="predicted"/>
<evidence type="ECO:0000256" key="2">
    <source>
        <dbReference type="ARBA" id="ARBA00023239"/>
    </source>
</evidence>
<dbReference type="Proteomes" id="UP001242045">
    <property type="component" value="Unassembled WGS sequence"/>
</dbReference>
<gene>
    <name evidence="5" type="ORF">J2W31_000181</name>
</gene>
<dbReference type="InterPro" id="IPR003961">
    <property type="entry name" value="FN3_dom"/>
</dbReference>
<dbReference type="InterPro" id="IPR008397">
    <property type="entry name" value="Alginate_lyase_dom"/>
</dbReference>
<feature type="domain" description="Fibronectin type-III" evidence="4">
    <location>
        <begin position="553"/>
        <end position="643"/>
    </location>
</feature>
<dbReference type="PROSITE" id="PS50853">
    <property type="entry name" value="FN3"/>
    <property type="match status" value="1"/>
</dbReference>
<keyword evidence="2" id="KW-0456">Lyase</keyword>
<dbReference type="SUPFAM" id="SSF48230">
    <property type="entry name" value="Chondroitin AC/alginate lyase"/>
    <property type="match status" value="1"/>
</dbReference>
<dbReference type="GO" id="GO:0042597">
    <property type="term" value="C:periplasmic space"/>
    <property type="evidence" value="ECO:0007669"/>
    <property type="project" value="InterPro"/>
</dbReference>
<accession>A0AAW8CL61</accession>
<evidence type="ECO:0000259" key="4">
    <source>
        <dbReference type="PROSITE" id="PS50853"/>
    </source>
</evidence>
<dbReference type="CDD" id="cd00063">
    <property type="entry name" value="FN3"/>
    <property type="match status" value="1"/>
</dbReference>
<dbReference type="EMBL" id="JAUSRD010000001">
    <property type="protein sequence ID" value="MDP9891085.1"/>
    <property type="molecule type" value="Genomic_DNA"/>
</dbReference>
<dbReference type="Gene3D" id="1.50.10.100">
    <property type="entry name" value="Chondroitin AC/alginate lyase"/>
    <property type="match status" value="1"/>
</dbReference>
<evidence type="ECO:0000256" key="1">
    <source>
        <dbReference type="ARBA" id="ARBA00022729"/>
    </source>
</evidence>
<sequence length="669" mass="71129">MARVIKHPGVGVSLSDLATLKANIDQGREPWKSGYNQLANSPNSRLSYAGRGGPFAKVSRAPDENLNAWRSDMVAISNLSRMWYFTRNERYAEIAKWLLLGWATTHTEFSGRESMLDLGDYALDFVGGAEILRTTWPGWKEADTEIVKKYFKDVLMPAANPYGESMFGAANKGALSLTALGLMAIYNDDIETLDRVVYQARTLAHIGLRNSNDIGMLGDYLRDQGHAYGQLKSLTMLAEALWTQGIDIYSDFDNRLLAAGEYFARVNELVPTTALPFGTTDRYYLTDVTNRGWGGANRGSTALTQLYGAYVLRKGLQAPFIAQRLLGTSVDGTSFMFLRESDTSKATPPPALPIPSTASITSGFSSADIGGASLAGTATYVAGKWNVAGAGWGIWGALDSSHFVYKALTGNSAIIAKVESLENTHPSAVAGVMMRTSLEPGAPRAWMAMNYKSEVLQNMTKLAVYGGSNYANKVTSSGPTHWVKLERIGNIITGYVSPDGTNWAATDVGRIVVPVPDTIYVGLVVSSVTSKLNNSVFSNVQITGGDGGAPRVIPAAPAMLLASPGDGAVPLRWQASFGATGYTVGRSEFSGGPYEAIASGVTGSSYTDTSVTNGTTYYYTVAASNSAGTSGRSPEDSAAPGRPMVKAATDRASNSGNAESALGQDSATQ</sequence>
<protein>
    <recommendedName>
        <fullName evidence="4">Fibronectin type-III domain-containing protein</fullName>
    </recommendedName>
</protein>
<evidence type="ECO:0000313" key="5">
    <source>
        <dbReference type="EMBL" id="MDP9891085.1"/>
    </source>
</evidence>
<dbReference type="RefSeq" id="WP_307683518.1">
    <property type="nucleotide sequence ID" value="NZ_JAUSRD010000001.1"/>
</dbReference>
<reference evidence="5" key="1">
    <citation type="submission" date="2023-07" db="EMBL/GenBank/DDBJ databases">
        <title>Sorghum-associated microbial communities from plants grown in Nebraska, USA.</title>
        <authorList>
            <person name="Schachtman D."/>
        </authorList>
    </citation>
    <scope>NUCLEOTIDE SEQUENCE</scope>
    <source>
        <strain evidence="5">DS3754</strain>
    </source>
</reference>
<name>A0AAW8CL61_9BURK</name>
<dbReference type="InterPro" id="IPR008929">
    <property type="entry name" value="Chondroitin_lyas"/>
</dbReference>
<dbReference type="AlphaFoldDB" id="A0AAW8CL61"/>
<dbReference type="SUPFAM" id="SSF49265">
    <property type="entry name" value="Fibronectin type III"/>
    <property type="match status" value="1"/>
</dbReference>
<feature type="region of interest" description="Disordered" evidence="3">
    <location>
        <begin position="625"/>
        <end position="669"/>
    </location>
</feature>
<dbReference type="InterPro" id="IPR013783">
    <property type="entry name" value="Ig-like_fold"/>
</dbReference>
<dbReference type="InterPro" id="IPR036116">
    <property type="entry name" value="FN3_sf"/>
</dbReference>
<feature type="compositionally biased region" description="Polar residues" evidence="3">
    <location>
        <begin position="651"/>
        <end position="669"/>
    </location>
</feature>